<reference evidence="9 10" key="1">
    <citation type="submission" date="2016-09" db="EMBL/GenBank/DDBJ databases">
        <title>The draft genome of Dichanthelium oligosanthes: A C3 panicoid grass species.</title>
        <authorList>
            <person name="Studer A.J."/>
            <person name="Schnable J.C."/>
            <person name="Brutnell T.P."/>
        </authorList>
    </citation>
    <scope>NUCLEOTIDE SEQUENCE [LARGE SCALE GENOMIC DNA]</scope>
    <source>
        <strain evidence="10">cv. Kellogg 1175</strain>
        <tissue evidence="9">Leaf</tissue>
    </source>
</reference>
<comment type="caution">
    <text evidence="9">The sequence shown here is derived from an EMBL/GenBank/DDBJ whole genome shotgun (WGS) entry which is preliminary data.</text>
</comment>
<evidence type="ECO:0000256" key="3">
    <source>
        <dbReference type="ARBA" id="ARBA00022448"/>
    </source>
</evidence>
<dbReference type="PRINTS" id="PR00080">
    <property type="entry name" value="SDRFAMILY"/>
</dbReference>
<dbReference type="InterPro" id="IPR057326">
    <property type="entry name" value="KR_dom"/>
</dbReference>
<organism evidence="9 10">
    <name type="scientific">Dichanthelium oligosanthes</name>
    <dbReference type="NCBI Taxonomy" id="888268"/>
    <lineage>
        <taxon>Eukaryota</taxon>
        <taxon>Viridiplantae</taxon>
        <taxon>Streptophyta</taxon>
        <taxon>Embryophyta</taxon>
        <taxon>Tracheophyta</taxon>
        <taxon>Spermatophyta</taxon>
        <taxon>Magnoliopsida</taxon>
        <taxon>Liliopsida</taxon>
        <taxon>Poales</taxon>
        <taxon>Poaceae</taxon>
        <taxon>PACMAD clade</taxon>
        <taxon>Panicoideae</taxon>
        <taxon>Panicodae</taxon>
        <taxon>Paniceae</taxon>
        <taxon>Dichantheliinae</taxon>
        <taxon>Dichanthelium</taxon>
    </lineage>
</organism>
<feature type="domain" description="Ketoreductase" evidence="8">
    <location>
        <begin position="760"/>
        <end position="943"/>
    </location>
</feature>
<dbReference type="Gene3D" id="3.40.50.720">
    <property type="entry name" value="NAD(P)-binding Rossmann-like Domain"/>
    <property type="match status" value="2"/>
</dbReference>
<feature type="transmembrane region" description="Helical" evidence="7">
    <location>
        <begin position="450"/>
        <end position="471"/>
    </location>
</feature>
<feature type="transmembrane region" description="Helical" evidence="7">
    <location>
        <begin position="422"/>
        <end position="443"/>
    </location>
</feature>
<dbReference type="GO" id="GO:0035673">
    <property type="term" value="F:oligopeptide transmembrane transporter activity"/>
    <property type="evidence" value="ECO:0007669"/>
    <property type="project" value="InterPro"/>
</dbReference>
<dbReference type="Pfam" id="PF00106">
    <property type="entry name" value="adh_short"/>
    <property type="match status" value="2"/>
</dbReference>
<dbReference type="InterPro" id="IPR020904">
    <property type="entry name" value="Sc_DH/Rdtase_CS"/>
</dbReference>
<feature type="transmembrane region" description="Helical" evidence="7">
    <location>
        <begin position="58"/>
        <end position="77"/>
    </location>
</feature>
<evidence type="ECO:0000256" key="7">
    <source>
        <dbReference type="SAM" id="Phobius"/>
    </source>
</evidence>
<feature type="transmembrane region" description="Helical" evidence="7">
    <location>
        <begin position="30"/>
        <end position="52"/>
    </location>
</feature>
<feature type="transmembrane region" description="Helical" evidence="7">
    <location>
        <begin position="1046"/>
        <end position="1069"/>
    </location>
</feature>
<feature type="transmembrane region" description="Helical" evidence="7">
    <location>
        <begin position="269"/>
        <end position="289"/>
    </location>
</feature>
<feature type="transmembrane region" description="Helical" evidence="7">
    <location>
        <begin position="537"/>
        <end position="559"/>
    </location>
</feature>
<dbReference type="SMART" id="SM00822">
    <property type="entry name" value="PKS_KR"/>
    <property type="match status" value="1"/>
</dbReference>
<dbReference type="InterPro" id="IPR004813">
    <property type="entry name" value="OPT"/>
</dbReference>
<dbReference type="Proteomes" id="UP000095767">
    <property type="component" value="Unassembled WGS sequence"/>
</dbReference>
<evidence type="ECO:0000256" key="2">
    <source>
        <dbReference type="ARBA" id="ARBA00010276"/>
    </source>
</evidence>
<dbReference type="Pfam" id="PF03169">
    <property type="entry name" value="OPT"/>
    <property type="match status" value="1"/>
</dbReference>
<dbReference type="InterPro" id="IPR045035">
    <property type="entry name" value="YSL-like"/>
</dbReference>
<dbReference type="PANTHER" id="PTHR31645">
    <property type="entry name" value="OLIGOPEPTIDE TRANSPORTER YGL114W-RELATED"/>
    <property type="match status" value="1"/>
</dbReference>
<feature type="transmembrane region" description="Helical" evidence="7">
    <location>
        <begin position="597"/>
        <end position="614"/>
    </location>
</feature>
<feature type="transmembrane region" description="Helical" evidence="7">
    <location>
        <begin position="98"/>
        <end position="122"/>
    </location>
</feature>
<feature type="transmembrane region" description="Helical" evidence="7">
    <location>
        <begin position="357"/>
        <end position="379"/>
    </location>
</feature>
<dbReference type="InterPro" id="IPR002347">
    <property type="entry name" value="SDR_fam"/>
</dbReference>
<feature type="transmembrane region" description="Helical" evidence="7">
    <location>
        <begin position="483"/>
        <end position="516"/>
    </location>
</feature>
<keyword evidence="4 7" id="KW-0812">Transmembrane</keyword>
<comment type="subcellular location">
    <subcellularLocation>
        <location evidence="1">Membrane</location>
        <topology evidence="1">Multi-pass membrane protein</topology>
    </subcellularLocation>
</comment>
<dbReference type="PANTHER" id="PTHR31645:SF16">
    <property type="entry name" value="METAL-NICOTIANAMINE TRANSPORTER YSL5-RELATED"/>
    <property type="match status" value="1"/>
</dbReference>
<evidence type="ECO:0000259" key="8">
    <source>
        <dbReference type="SMART" id="SM00822"/>
    </source>
</evidence>
<feature type="transmembrane region" description="Helical" evidence="7">
    <location>
        <begin position="309"/>
        <end position="336"/>
    </location>
</feature>
<evidence type="ECO:0000313" key="10">
    <source>
        <dbReference type="Proteomes" id="UP000095767"/>
    </source>
</evidence>
<dbReference type="STRING" id="888268.A0A1E5VPP5"/>
<name>A0A1E5VPP5_9POAL</name>
<feature type="transmembrane region" description="Helical" evidence="7">
    <location>
        <begin position="668"/>
        <end position="694"/>
    </location>
</feature>
<protein>
    <submittedName>
        <fullName evidence="9">Putative metal-nicotianamine transporter YSL5</fullName>
    </submittedName>
</protein>
<keyword evidence="5 7" id="KW-1133">Transmembrane helix</keyword>
<gene>
    <name evidence="9" type="ORF">BAE44_0011926</name>
</gene>
<dbReference type="FunFam" id="3.40.50.720:FF:000084">
    <property type="entry name" value="Short-chain dehydrogenase reductase"/>
    <property type="match status" value="2"/>
</dbReference>
<evidence type="ECO:0000313" key="9">
    <source>
        <dbReference type="EMBL" id="OEL27056.1"/>
    </source>
</evidence>
<keyword evidence="10" id="KW-1185">Reference proteome</keyword>
<accession>A0A1E5VPP5</accession>
<dbReference type="OrthoDB" id="627262at2759"/>
<dbReference type="PROSITE" id="PS00061">
    <property type="entry name" value="ADH_SHORT"/>
    <property type="match status" value="2"/>
</dbReference>
<evidence type="ECO:0000256" key="5">
    <source>
        <dbReference type="ARBA" id="ARBA00022989"/>
    </source>
</evidence>
<proteinExistence type="inferred from homology"/>
<feature type="transmembrane region" description="Helical" evidence="7">
    <location>
        <begin position="634"/>
        <end position="656"/>
    </location>
</feature>
<dbReference type="PRINTS" id="PR00081">
    <property type="entry name" value="GDHRDH"/>
</dbReference>
<evidence type="ECO:0000256" key="4">
    <source>
        <dbReference type="ARBA" id="ARBA00022692"/>
    </source>
</evidence>
<keyword evidence="6 7" id="KW-0472">Membrane</keyword>
<evidence type="ECO:0000256" key="6">
    <source>
        <dbReference type="ARBA" id="ARBA00023136"/>
    </source>
</evidence>
<dbReference type="NCBIfam" id="TIGR00728">
    <property type="entry name" value="OPT_sfam"/>
    <property type="match status" value="1"/>
</dbReference>
<sequence length="1387" mass="151502">MPPHGPQPLASPLLLPGAATPDAPPWREQLTLRGVAVAAALGALLCVVIHRLNLTVGVIPALNVASGLLAFFLASAWRAVAGRLGLGRGPPFTRQENTVIQTCAIACAGLAFSGCSASYIFAMDRKTYELVGPDYPGNRAEDVRNPSLGWMISFLFLIALLGPFSIVILRKVMVIDYELTFPGGTATALMINSLHGKTEGDIAGKKVNCLVKYMSISFGWSFFKWFFSGAGDSCGFDSFPTFGLEAFQNTFYFNFSPSYVGFGLISPHIVNCSVFLGSVISWGFLWPFISAQAGHWYPDNLGNSDFRGLYGYKVFIAISIILGDGIYNLVKIFAIIAREFFKLKQHDLPVEALEGNMLLFVVMQCLHGMLACCVLFLLAHDLPEYLSNVCLMVVFADDGSSEQLAGEKLQTEVFLKDSISPWFAASGYIVLAAISTATVPTIFPQLKWYLVLLCYFLGPAVAFCNSYGMGLTNLNLAPTYGKIALFAFASLVGSDGGGVIAGLAACGIIMSITCSTADLMQDFKSGYLTLSSPRSMFVAQLIGIVLGCVIAPLTLWLFWTAFDIGNPEGEYKAPFAIMFREMAILGIEGFSALPMHCLEICCAALFLALAISLLKDVTPAHVSRFIPIPIAMAAPFYVGAYFGVDMFIGTVILFAWQKLNREDADGYAVAVASGLICGDGIWSIPSAVLSILGIDPPICMSFKPSSASSETPATDLVNTFLDWAARRSLLLLAVFLPPYYVYKLTTSAFAVVTPEDVAGKVVLITGASSGIGEQIAYQYAKKGARLALVARREASLHDVAANAKDLGSPDVLVVAGDVANPEDCRRVVQATVDHFGQLDHLVNNAGVANVCWFEEVPDVADFKQVLAVNFWGAVHPTHCALPHLKKSRGKIFVNSSAAAVLAMPRMSFYNASKAAVLNFFETLRMELHDEVGITIATPGWIESEMTKGKHLSKQGTVEVDQDMRDAQVGLFPVVRAERCAEAIMDAICRGRRHLTVPMWYRALFLWRMLAPEVGDFSQRVFYRRTAGGHGSNQAKARRMTTAMSRLAGAALQLSLTALLAVVLPTYYVYKLTTYLLNAAFPEDVTGKVVLITGASSGIGEHMAYEYAKRGAYLALVARREMSLREVADRALELGSPGVLVLPADVSKPEECEKFIDDTIRYYGRLDHLVNNASVWQVCKFEEVEDVNHFRTLMDINFWGHVYPTRLAIPHLKKTHGRIVGVTSNSSYIFIGRNTFYNASKAATLSFYDTLRMELGGDIRITEVVPGVVESEITKGKMLSKEGEMKVDQDERDAILGPTPAERVGDFARTVVRDVCRGARYVFEPRWYMGVYLLRVCLPEVLAWNSRRLTVDSVGQSTDTLGKWLVELPGVRRVTQPPSLRSPEIKDQ</sequence>
<comment type="similarity">
    <text evidence="2">Belongs to the YSL (TC 2.A.67.2) family.</text>
</comment>
<dbReference type="InterPro" id="IPR036291">
    <property type="entry name" value="NAD(P)-bd_dom_sf"/>
</dbReference>
<feature type="transmembrane region" description="Helical" evidence="7">
    <location>
        <begin position="148"/>
        <end position="169"/>
    </location>
</feature>
<dbReference type="GO" id="GO:0005774">
    <property type="term" value="C:vacuolar membrane"/>
    <property type="evidence" value="ECO:0007669"/>
    <property type="project" value="TreeGrafter"/>
</dbReference>
<dbReference type="SUPFAM" id="SSF51735">
    <property type="entry name" value="NAD(P)-binding Rossmann-fold domains"/>
    <property type="match status" value="2"/>
</dbReference>
<evidence type="ECO:0000256" key="1">
    <source>
        <dbReference type="ARBA" id="ARBA00004141"/>
    </source>
</evidence>
<keyword evidence="3" id="KW-0813">Transport</keyword>
<dbReference type="EMBL" id="LWDX02033319">
    <property type="protein sequence ID" value="OEL27056.1"/>
    <property type="molecule type" value="Genomic_DNA"/>
</dbReference>
<dbReference type="NCBIfam" id="NF004825">
    <property type="entry name" value="PRK06181.1"/>
    <property type="match status" value="1"/>
</dbReference>